<keyword evidence="1" id="KW-0812">Transmembrane</keyword>
<dbReference type="PANTHER" id="PTHR30221">
    <property type="entry name" value="SMALL-CONDUCTANCE MECHANOSENSITIVE CHANNEL"/>
    <property type="match status" value="1"/>
</dbReference>
<protein>
    <submittedName>
        <fullName evidence="2">Mechanosensitive ion channel</fullName>
    </submittedName>
</protein>
<feature type="transmembrane region" description="Helical" evidence="1">
    <location>
        <begin position="18"/>
        <end position="36"/>
    </location>
</feature>
<dbReference type="RefSeq" id="WP_187468183.1">
    <property type="nucleotide sequence ID" value="NZ_JACSIT010000149.1"/>
</dbReference>
<dbReference type="EMBL" id="JACSIT010000149">
    <property type="protein sequence ID" value="MBC6996168.1"/>
    <property type="molecule type" value="Genomic_DNA"/>
</dbReference>
<comment type="caution">
    <text evidence="2">The sequence shown here is derived from an EMBL/GenBank/DDBJ whole genome shotgun (WGS) entry which is preliminary data.</text>
</comment>
<dbReference type="InterPro" id="IPR008910">
    <property type="entry name" value="MSC_TM_helix"/>
</dbReference>
<keyword evidence="3" id="KW-1185">Reference proteome</keyword>
<keyword evidence="1" id="KW-0472">Membrane</keyword>
<dbReference type="InterPro" id="IPR045275">
    <property type="entry name" value="MscS_archaea/bacteria_type"/>
</dbReference>
<gene>
    <name evidence="2" type="ORF">H9S92_18500</name>
</gene>
<evidence type="ECO:0000313" key="2">
    <source>
        <dbReference type="EMBL" id="MBC6996168.1"/>
    </source>
</evidence>
<feature type="transmembrane region" description="Helical" evidence="1">
    <location>
        <begin position="152"/>
        <end position="172"/>
    </location>
</feature>
<evidence type="ECO:0000313" key="3">
    <source>
        <dbReference type="Proteomes" id="UP000650081"/>
    </source>
</evidence>
<evidence type="ECO:0000256" key="1">
    <source>
        <dbReference type="SAM" id="Phobius"/>
    </source>
</evidence>
<sequence>MESIIQVLKLQALQLLEIIPALIKAVVIFLVGWILAKALARIVRGILQAIGIDRLAERLMSIDLLSKANIRLVPSAIVGGIVYYFTLIVFIMAAVEALGMRMISDLMVDLIEYIPSAITAFILLLVGLFLADAIKKILVTTCRSLGITSGNLIANVVFYFILLNVVLLALRQAKLQTEFMEDNISILLAGIAGAFAIGYGLASRHLMGSILASFYSRGRIKVGDEISIDGMRGEVVTINNHDLILRAEDSEFVVPFSKLSTAGVEIHSRREVGPALPPHEGGK</sequence>
<reference evidence="2" key="1">
    <citation type="submission" date="2020-08" db="EMBL/GenBank/DDBJ databases">
        <title>Lewinella bacteria from marine environments.</title>
        <authorList>
            <person name="Zhong Y."/>
        </authorList>
    </citation>
    <scope>NUCLEOTIDE SEQUENCE</scope>
    <source>
        <strain evidence="2">KCTC 42187</strain>
    </source>
</reference>
<accession>A0A923PRK2</accession>
<feature type="transmembrane region" description="Helical" evidence="1">
    <location>
        <begin position="113"/>
        <end position="131"/>
    </location>
</feature>
<name>A0A923PRK2_9BACT</name>
<feature type="transmembrane region" description="Helical" evidence="1">
    <location>
        <begin position="184"/>
        <end position="202"/>
    </location>
</feature>
<dbReference type="Proteomes" id="UP000650081">
    <property type="component" value="Unassembled WGS sequence"/>
</dbReference>
<proteinExistence type="predicted"/>
<dbReference type="Gene3D" id="1.10.287.1260">
    <property type="match status" value="1"/>
</dbReference>
<dbReference type="PANTHER" id="PTHR30221:SF1">
    <property type="entry name" value="SMALL-CONDUCTANCE MECHANOSENSITIVE CHANNEL"/>
    <property type="match status" value="1"/>
</dbReference>
<keyword evidence="1" id="KW-1133">Transmembrane helix</keyword>
<dbReference type="AlphaFoldDB" id="A0A923PRK2"/>
<dbReference type="GO" id="GO:0008381">
    <property type="term" value="F:mechanosensitive monoatomic ion channel activity"/>
    <property type="evidence" value="ECO:0007669"/>
    <property type="project" value="InterPro"/>
</dbReference>
<dbReference type="Pfam" id="PF05552">
    <property type="entry name" value="MS_channel_1st_1"/>
    <property type="match status" value="2"/>
</dbReference>
<organism evidence="2 3">
    <name type="scientific">Neolewinella lacunae</name>
    <dbReference type="NCBI Taxonomy" id="1517758"/>
    <lineage>
        <taxon>Bacteria</taxon>
        <taxon>Pseudomonadati</taxon>
        <taxon>Bacteroidota</taxon>
        <taxon>Saprospiria</taxon>
        <taxon>Saprospirales</taxon>
        <taxon>Lewinellaceae</taxon>
        <taxon>Neolewinella</taxon>
    </lineage>
</organism>
<feature type="transmembrane region" description="Helical" evidence="1">
    <location>
        <begin position="72"/>
        <end position="93"/>
    </location>
</feature>